<dbReference type="Gene3D" id="3.40.50.720">
    <property type="entry name" value="NAD(P)-binding Rossmann-like Domain"/>
    <property type="match status" value="1"/>
</dbReference>
<accession>A0ABW1NLF5</accession>
<dbReference type="CDD" id="cd08267">
    <property type="entry name" value="MDR1"/>
    <property type="match status" value="1"/>
</dbReference>
<dbReference type="SMART" id="SM00829">
    <property type="entry name" value="PKS_ER"/>
    <property type="match status" value="1"/>
</dbReference>
<name>A0ABW1NLF5_9ACTN</name>
<dbReference type="Proteomes" id="UP001596137">
    <property type="component" value="Unassembled WGS sequence"/>
</dbReference>
<evidence type="ECO:0000313" key="2">
    <source>
        <dbReference type="EMBL" id="MFC6083886.1"/>
    </source>
</evidence>
<dbReference type="PANTHER" id="PTHR11695">
    <property type="entry name" value="ALCOHOL DEHYDROGENASE RELATED"/>
    <property type="match status" value="1"/>
</dbReference>
<dbReference type="RefSeq" id="WP_380756352.1">
    <property type="nucleotide sequence ID" value="NZ_JBHSRF010000034.1"/>
</dbReference>
<dbReference type="InterPro" id="IPR020843">
    <property type="entry name" value="ER"/>
</dbReference>
<dbReference type="PANTHER" id="PTHR11695:SF648">
    <property type="entry name" value="ZINC-BINDING OXIDOREDUCTASE"/>
    <property type="match status" value="1"/>
</dbReference>
<proteinExistence type="predicted"/>
<evidence type="ECO:0000259" key="1">
    <source>
        <dbReference type="SMART" id="SM00829"/>
    </source>
</evidence>
<feature type="domain" description="Enoyl reductase (ER)" evidence="1">
    <location>
        <begin position="10"/>
        <end position="320"/>
    </location>
</feature>
<gene>
    <name evidence="2" type="ORF">ACFP1K_22150</name>
</gene>
<dbReference type="Gene3D" id="3.90.180.10">
    <property type="entry name" value="Medium-chain alcohol dehydrogenases, catalytic domain"/>
    <property type="match status" value="1"/>
</dbReference>
<reference evidence="3" key="1">
    <citation type="journal article" date="2019" name="Int. J. Syst. Evol. Microbiol.">
        <title>The Global Catalogue of Microorganisms (GCM) 10K type strain sequencing project: providing services to taxonomists for standard genome sequencing and annotation.</title>
        <authorList>
            <consortium name="The Broad Institute Genomics Platform"/>
            <consortium name="The Broad Institute Genome Sequencing Center for Infectious Disease"/>
            <person name="Wu L."/>
            <person name="Ma J."/>
        </authorList>
    </citation>
    <scope>NUCLEOTIDE SEQUENCE [LARGE SCALE GENOMIC DNA]</scope>
    <source>
        <strain evidence="3">JCM 30346</strain>
    </source>
</reference>
<comment type="caution">
    <text evidence="2">The sequence shown here is derived from an EMBL/GenBank/DDBJ whole genome shotgun (WGS) entry which is preliminary data.</text>
</comment>
<sequence>MKAIVQERYGSADALRLGEVDKPVPRDDEVLVRVHAASVTHGDLVTMTGEPYLGRLALGLRGPKQKVPGRDIAGEVEAVGRNVTRFKPGDEVYAEVPAGGFAEYARVPESLLCAKPSNLTFEQAAAVPWAANTALQGLRDRGEIERRRKVLINGASGGVGTFAVQIAKSFGAEVTGVCSTRNVDLVRSIGADHVIDYTREDFTKTPHRYDLIFDLAGNHSLSDFRRALTPDGTLVLSSSKGGRWLGPIGKLLHALLLSPFIRQSLRMFMAQRSQKNLATLKEMLESGQITPAIDRTYPLGEVPEALRYFTEEHARAKIVITV</sequence>
<dbReference type="Pfam" id="PF08240">
    <property type="entry name" value="ADH_N"/>
    <property type="match status" value="1"/>
</dbReference>
<dbReference type="InterPro" id="IPR036291">
    <property type="entry name" value="NAD(P)-bd_dom_sf"/>
</dbReference>
<protein>
    <submittedName>
        <fullName evidence="2">NAD(P)-dependent alcohol dehydrogenase</fullName>
    </submittedName>
</protein>
<dbReference type="SUPFAM" id="SSF51735">
    <property type="entry name" value="NAD(P)-binding Rossmann-fold domains"/>
    <property type="match status" value="1"/>
</dbReference>
<evidence type="ECO:0000313" key="3">
    <source>
        <dbReference type="Proteomes" id="UP001596137"/>
    </source>
</evidence>
<dbReference type="InterPro" id="IPR013154">
    <property type="entry name" value="ADH-like_N"/>
</dbReference>
<dbReference type="Pfam" id="PF13602">
    <property type="entry name" value="ADH_zinc_N_2"/>
    <property type="match status" value="1"/>
</dbReference>
<dbReference type="InterPro" id="IPR050700">
    <property type="entry name" value="YIM1/Zinc_Alcohol_DH_Fams"/>
</dbReference>
<organism evidence="2 3">
    <name type="scientific">Sphaerisporangium aureirubrum</name>
    <dbReference type="NCBI Taxonomy" id="1544736"/>
    <lineage>
        <taxon>Bacteria</taxon>
        <taxon>Bacillati</taxon>
        <taxon>Actinomycetota</taxon>
        <taxon>Actinomycetes</taxon>
        <taxon>Streptosporangiales</taxon>
        <taxon>Streptosporangiaceae</taxon>
        <taxon>Sphaerisporangium</taxon>
    </lineage>
</organism>
<dbReference type="InterPro" id="IPR011032">
    <property type="entry name" value="GroES-like_sf"/>
</dbReference>
<dbReference type="EMBL" id="JBHSRF010000034">
    <property type="protein sequence ID" value="MFC6083886.1"/>
    <property type="molecule type" value="Genomic_DNA"/>
</dbReference>
<dbReference type="SUPFAM" id="SSF50129">
    <property type="entry name" value="GroES-like"/>
    <property type="match status" value="1"/>
</dbReference>
<keyword evidence="3" id="KW-1185">Reference proteome</keyword>